<proteinExistence type="predicted"/>
<evidence type="ECO:0000313" key="4">
    <source>
        <dbReference type="RefSeq" id="XP_012934697.1"/>
    </source>
</evidence>
<evidence type="ECO:0000313" key="3">
    <source>
        <dbReference type="Proteomes" id="UP000694888"/>
    </source>
</evidence>
<keyword evidence="2 4" id="KW-0812">Transmembrane</keyword>
<dbReference type="Pfam" id="PF16054">
    <property type="entry name" value="TMEM72"/>
    <property type="match status" value="1"/>
</dbReference>
<evidence type="ECO:0000256" key="1">
    <source>
        <dbReference type="SAM" id="MobiDB-lite"/>
    </source>
</evidence>
<gene>
    <name evidence="4" type="primary">LOC101857006</name>
</gene>
<dbReference type="PANTHER" id="PTHR28474">
    <property type="entry name" value="TRANSMEMBRANE PROTEIN 72"/>
    <property type="match status" value="1"/>
</dbReference>
<keyword evidence="2" id="KW-1133">Transmembrane helix</keyword>
<feature type="region of interest" description="Disordered" evidence="1">
    <location>
        <begin position="161"/>
        <end position="186"/>
    </location>
</feature>
<name>A0ABM0ZUF9_APLCA</name>
<accession>A0ABM0ZUF9</accession>
<reference evidence="4" key="1">
    <citation type="submission" date="2025-08" db="UniProtKB">
        <authorList>
            <consortium name="RefSeq"/>
        </authorList>
    </citation>
    <scope>IDENTIFICATION</scope>
</reference>
<dbReference type="RefSeq" id="XP_012934697.1">
    <property type="nucleotide sequence ID" value="XM_013079243.2"/>
</dbReference>
<dbReference type="Proteomes" id="UP000694888">
    <property type="component" value="Unplaced"/>
</dbReference>
<keyword evidence="2" id="KW-0472">Membrane</keyword>
<keyword evidence="3" id="KW-1185">Reference proteome</keyword>
<protein>
    <submittedName>
        <fullName evidence="4">Transmembrane protein 72</fullName>
    </submittedName>
</protein>
<dbReference type="InterPro" id="IPR032055">
    <property type="entry name" value="TMEM72"/>
</dbReference>
<feature type="transmembrane region" description="Helical" evidence="2">
    <location>
        <begin position="42"/>
        <end position="62"/>
    </location>
</feature>
<dbReference type="PANTHER" id="PTHR28474:SF1">
    <property type="entry name" value="TRANSMEMBRANE PROTEIN 72"/>
    <property type="match status" value="1"/>
</dbReference>
<feature type="transmembrane region" description="Helical" evidence="2">
    <location>
        <begin position="12"/>
        <end position="30"/>
    </location>
</feature>
<dbReference type="GeneID" id="101857006"/>
<organism evidence="3 4">
    <name type="scientific">Aplysia californica</name>
    <name type="common">California sea hare</name>
    <dbReference type="NCBI Taxonomy" id="6500"/>
    <lineage>
        <taxon>Eukaryota</taxon>
        <taxon>Metazoa</taxon>
        <taxon>Spiralia</taxon>
        <taxon>Lophotrochozoa</taxon>
        <taxon>Mollusca</taxon>
        <taxon>Gastropoda</taxon>
        <taxon>Heterobranchia</taxon>
        <taxon>Euthyneura</taxon>
        <taxon>Tectipleura</taxon>
        <taxon>Aplysiida</taxon>
        <taxon>Aplysioidea</taxon>
        <taxon>Aplysiidae</taxon>
        <taxon>Aplysia</taxon>
    </lineage>
</organism>
<evidence type="ECO:0000256" key="2">
    <source>
        <dbReference type="SAM" id="Phobius"/>
    </source>
</evidence>
<sequence>MEYRNTDCGCRCLVGACRFFGIVTALFLWGVGVEYLYNGTIFGTYFLIIAVITSFLEAVFLLNHVVEVCVSRTSVILRIWDGVQWIDDWKKGGLYFVGFAPACFVHPAEIELGVPAGCLLIVTGVLYMLKTFKTKRDEEDTSIEENATYDRFDDGHEDIEEDVINPTHNPGGGMTSLADQNEILDL</sequence>